<dbReference type="Pfam" id="PF26079">
    <property type="entry name" value="Baseplate_J_C"/>
    <property type="match status" value="1"/>
</dbReference>
<comment type="caution">
    <text evidence="5">The sequence shown here is derived from an EMBL/GenBank/DDBJ whole genome shotgun (WGS) entry which is preliminary data.</text>
</comment>
<dbReference type="EMBL" id="NAFL01000255">
    <property type="protein sequence ID" value="OSJ31545.1"/>
    <property type="molecule type" value="Genomic_DNA"/>
</dbReference>
<sequence length="357" mass="39090">MPWNTPTLKDTRRLARDYVLSQLGAKAMIPNSVLRIMSDAMAGLTHLTFLYLDWLAKQLMPDTAEQEWLDRHGQIWLVNADGSKGRKAATYASGTVQFEGNDDIVIPVGTTMNGANGVEYQTVTEGEIGSGGLGTAEAVALTSGSISNLPDGDTLSLEPAIPGVTLVPLVGDMTGGVDEETDDQLRERILFRIQNPPMGGSQADYVRWAMAVPGVTRAWAAQEIGPGTMTVRFLMDDLYPDNHGLPTPADVEVVSDYIGQMRPVTVKDTFVMAPILFLYNITIRNLTNDDPSVRARIEASIKDMEFERSKPGQTWYRSWVDEAISQAVGEETHELDYESTEMPAPAYMPVLGTVLYA</sequence>
<dbReference type="InterPro" id="IPR058531">
    <property type="entry name" value="Baseplate_J_M"/>
</dbReference>
<dbReference type="InterPro" id="IPR058530">
    <property type="entry name" value="Baseplate_J-like_C"/>
</dbReference>
<dbReference type="InterPro" id="IPR006949">
    <property type="entry name" value="Barrel_Baseplate_J-like"/>
</dbReference>
<evidence type="ECO:0000313" key="6">
    <source>
        <dbReference type="Proteomes" id="UP000193335"/>
    </source>
</evidence>
<evidence type="ECO:0000259" key="2">
    <source>
        <dbReference type="Pfam" id="PF04865"/>
    </source>
</evidence>
<comment type="similarity">
    <text evidence="1">Belongs to the Mu gp47/PBSX XkdT family.</text>
</comment>
<organism evidence="5 6">
    <name type="scientific">Bradyrhizobium japonicum</name>
    <dbReference type="NCBI Taxonomy" id="375"/>
    <lineage>
        <taxon>Bacteria</taxon>
        <taxon>Pseudomonadati</taxon>
        <taxon>Pseudomonadota</taxon>
        <taxon>Alphaproteobacteria</taxon>
        <taxon>Hyphomicrobiales</taxon>
        <taxon>Nitrobacteraceae</taxon>
        <taxon>Bradyrhizobium</taxon>
    </lineage>
</organism>
<feature type="domain" description="Baseplate J-like central" evidence="3">
    <location>
        <begin position="198"/>
        <end position="267"/>
    </location>
</feature>
<protein>
    <submittedName>
        <fullName evidence="5">Uncharacterized protein</fullName>
    </submittedName>
</protein>
<dbReference type="RefSeq" id="WP_085401649.1">
    <property type="nucleotide sequence ID" value="NZ_NAFL01000255.1"/>
</dbReference>
<evidence type="ECO:0000259" key="3">
    <source>
        <dbReference type="Pfam" id="PF26078"/>
    </source>
</evidence>
<evidence type="ECO:0000313" key="5">
    <source>
        <dbReference type="EMBL" id="OSJ31545.1"/>
    </source>
</evidence>
<gene>
    <name evidence="5" type="ORF">BSZ19_21920</name>
</gene>
<accession>A0A1Y2JM39</accession>
<name>A0A1Y2JM39_BRAJP</name>
<dbReference type="InterPro" id="IPR052399">
    <property type="entry name" value="Phage_Baseplate_Assmbl_Protein"/>
</dbReference>
<dbReference type="Pfam" id="PF04865">
    <property type="entry name" value="Baseplate_J"/>
    <property type="match status" value="1"/>
</dbReference>
<evidence type="ECO:0000259" key="4">
    <source>
        <dbReference type="Pfam" id="PF26079"/>
    </source>
</evidence>
<evidence type="ECO:0000256" key="1">
    <source>
        <dbReference type="ARBA" id="ARBA00038087"/>
    </source>
</evidence>
<feature type="domain" description="Baseplate J-like C-terminal" evidence="4">
    <location>
        <begin position="279"/>
        <end position="354"/>
    </location>
</feature>
<dbReference type="Pfam" id="PF26078">
    <property type="entry name" value="Baseplate_J_M"/>
    <property type="match status" value="1"/>
</dbReference>
<dbReference type="Proteomes" id="UP000193335">
    <property type="component" value="Unassembled WGS sequence"/>
</dbReference>
<dbReference type="PANTHER" id="PTHR37829">
    <property type="entry name" value="PHAGE-LIKE ELEMENT PBSX PROTEIN XKDT"/>
    <property type="match status" value="1"/>
</dbReference>
<dbReference type="PANTHER" id="PTHR37829:SF3">
    <property type="entry name" value="PROTEIN JAYE-RELATED"/>
    <property type="match status" value="1"/>
</dbReference>
<dbReference type="AlphaFoldDB" id="A0A1Y2JM39"/>
<reference evidence="5 6" key="1">
    <citation type="submission" date="2017-03" db="EMBL/GenBank/DDBJ databases">
        <title>Whole genome sequences of fourteen strains of Bradyrhizobium canariense and one strain of Bradyrhizobium japonicum isolated from Lupinus (Papilionoideae: Genisteae) species in Algeria.</title>
        <authorList>
            <person name="Crovadore J."/>
            <person name="Chekireb D."/>
            <person name="Brachmann A."/>
            <person name="Chablais R."/>
            <person name="Cochard B."/>
            <person name="Lefort F."/>
        </authorList>
    </citation>
    <scope>NUCLEOTIDE SEQUENCE [LARGE SCALE GENOMIC DNA]</scope>
    <source>
        <strain evidence="5 6">UBMA197</strain>
    </source>
</reference>
<feature type="domain" description="Baseplate protein J-like barrel" evidence="2">
    <location>
        <begin position="95"/>
        <end position="168"/>
    </location>
</feature>
<proteinExistence type="inferred from homology"/>